<evidence type="ECO:0000313" key="2">
    <source>
        <dbReference type="Proteomes" id="UP000585614"/>
    </source>
</evidence>
<sequence length="141" mass="15807">MRQFPNTNVHQEVKSHIKTSIKNNPLSKIGAVEKCTQINDVQEKPGLDKYTVSNNTREYVHGTWLQSSMRRSWVPSSLSSVASLKSKLPKTPTPAFGVWILQRNCRELIGKSGLKKGFSDLSAYFCVYVVSMSPPVLKVQP</sequence>
<accession>A0A7J7RPV5</accession>
<name>A0A7J7RPV5_RHIFE</name>
<gene>
    <name evidence="1" type="ORF">mRhiFer1_009364</name>
</gene>
<reference evidence="1 2" key="1">
    <citation type="journal article" date="2020" name="Nature">
        <title>Six reference-quality genomes reveal evolution of bat adaptations.</title>
        <authorList>
            <person name="Jebb D."/>
            <person name="Huang Z."/>
            <person name="Pippel M."/>
            <person name="Hughes G.M."/>
            <person name="Lavrichenko K."/>
            <person name="Devanna P."/>
            <person name="Winkler S."/>
            <person name="Jermiin L.S."/>
            <person name="Skirmuntt E.C."/>
            <person name="Katzourakis A."/>
            <person name="Burkitt-Gray L."/>
            <person name="Ray D.A."/>
            <person name="Sullivan K.A.M."/>
            <person name="Roscito J.G."/>
            <person name="Kirilenko B.M."/>
            <person name="Davalos L.M."/>
            <person name="Corthals A.P."/>
            <person name="Power M.L."/>
            <person name="Jones G."/>
            <person name="Ransome R.D."/>
            <person name="Dechmann D.K.N."/>
            <person name="Locatelli A.G."/>
            <person name="Puechmaille S.J."/>
            <person name="Fedrigo O."/>
            <person name="Jarvis E.D."/>
            <person name="Hiller M."/>
            <person name="Vernes S.C."/>
            <person name="Myers E.W."/>
            <person name="Teeling E.C."/>
        </authorList>
    </citation>
    <scope>NUCLEOTIDE SEQUENCE [LARGE SCALE GENOMIC DNA]</scope>
    <source>
        <strain evidence="1">MRhiFer1</strain>
        <tissue evidence="1">Lung</tissue>
    </source>
</reference>
<organism evidence="1 2">
    <name type="scientific">Rhinolophus ferrumequinum</name>
    <name type="common">Greater horseshoe bat</name>
    <dbReference type="NCBI Taxonomy" id="59479"/>
    <lineage>
        <taxon>Eukaryota</taxon>
        <taxon>Metazoa</taxon>
        <taxon>Chordata</taxon>
        <taxon>Craniata</taxon>
        <taxon>Vertebrata</taxon>
        <taxon>Euteleostomi</taxon>
        <taxon>Mammalia</taxon>
        <taxon>Eutheria</taxon>
        <taxon>Laurasiatheria</taxon>
        <taxon>Chiroptera</taxon>
        <taxon>Yinpterochiroptera</taxon>
        <taxon>Rhinolophoidea</taxon>
        <taxon>Rhinolophidae</taxon>
        <taxon>Rhinolophinae</taxon>
        <taxon>Rhinolophus</taxon>
    </lineage>
</organism>
<evidence type="ECO:0000313" key="1">
    <source>
        <dbReference type="EMBL" id="KAF6278077.1"/>
    </source>
</evidence>
<dbReference type="AlphaFoldDB" id="A0A7J7RPV5"/>
<proteinExistence type="predicted"/>
<protein>
    <submittedName>
        <fullName evidence="1">Uncharacterized protein</fullName>
    </submittedName>
</protein>
<dbReference type="EMBL" id="JACAGC010000025">
    <property type="protein sequence ID" value="KAF6278077.1"/>
    <property type="molecule type" value="Genomic_DNA"/>
</dbReference>
<dbReference type="Proteomes" id="UP000585614">
    <property type="component" value="Unassembled WGS sequence"/>
</dbReference>
<comment type="caution">
    <text evidence="1">The sequence shown here is derived from an EMBL/GenBank/DDBJ whole genome shotgun (WGS) entry which is preliminary data.</text>
</comment>